<dbReference type="Proteomes" id="UP001154282">
    <property type="component" value="Unassembled WGS sequence"/>
</dbReference>
<organism evidence="2 3">
    <name type="scientific">Linum tenue</name>
    <dbReference type="NCBI Taxonomy" id="586396"/>
    <lineage>
        <taxon>Eukaryota</taxon>
        <taxon>Viridiplantae</taxon>
        <taxon>Streptophyta</taxon>
        <taxon>Embryophyta</taxon>
        <taxon>Tracheophyta</taxon>
        <taxon>Spermatophyta</taxon>
        <taxon>Magnoliopsida</taxon>
        <taxon>eudicotyledons</taxon>
        <taxon>Gunneridae</taxon>
        <taxon>Pentapetalae</taxon>
        <taxon>rosids</taxon>
        <taxon>fabids</taxon>
        <taxon>Malpighiales</taxon>
        <taxon>Linaceae</taxon>
        <taxon>Linum</taxon>
    </lineage>
</organism>
<gene>
    <name evidence="2" type="ORF">LITE_LOCUS35243</name>
</gene>
<feature type="region of interest" description="Disordered" evidence="1">
    <location>
        <begin position="1"/>
        <end position="35"/>
    </location>
</feature>
<protein>
    <submittedName>
        <fullName evidence="2">Uncharacterized protein</fullName>
    </submittedName>
</protein>
<dbReference type="AlphaFoldDB" id="A0AAV0NU23"/>
<comment type="caution">
    <text evidence="2">The sequence shown here is derived from an EMBL/GenBank/DDBJ whole genome shotgun (WGS) entry which is preliminary data.</text>
</comment>
<name>A0AAV0NU23_9ROSI</name>
<accession>A0AAV0NU23</accession>
<proteinExistence type="predicted"/>
<evidence type="ECO:0000256" key="1">
    <source>
        <dbReference type="SAM" id="MobiDB-lite"/>
    </source>
</evidence>
<dbReference type="EMBL" id="CAMGYJ010000008">
    <property type="protein sequence ID" value="CAI0462175.1"/>
    <property type="molecule type" value="Genomic_DNA"/>
</dbReference>
<sequence>MKVVSSSSGKRSSEDAGSKSPPTKRHKNDEKRHKNDRDELLLCECIDARFSTLAARFENFSKEFKVAMGDVVLEMKR</sequence>
<evidence type="ECO:0000313" key="3">
    <source>
        <dbReference type="Proteomes" id="UP001154282"/>
    </source>
</evidence>
<reference evidence="2" key="1">
    <citation type="submission" date="2022-08" db="EMBL/GenBank/DDBJ databases">
        <authorList>
            <person name="Gutierrez-Valencia J."/>
        </authorList>
    </citation>
    <scope>NUCLEOTIDE SEQUENCE</scope>
</reference>
<feature type="compositionally biased region" description="Low complexity" evidence="1">
    <location>
        <begin position="1"/>
        <end position="10"/>
    </location>
</feature>
<evidence type="ECO:0000313" key="2">
    <source>
        <dbReference type="EMBL" id="CAI0462175.1"/>
    </source>
</evidence>
<keyword evidence="3" id="KW-1185">Reference proteome</keyword>